<comment type="similarity">
    <text evidence="2 7">Belongs to the damage-control phosphatase family. Sugar phosphate phosphatase III subfamily.</text>
</comment>
<evidence type="ECO:0000256" key="7">
    <source>
        <dbReference type="RuleBase" id="RU367030"/>
    </source>
</evidence>
<dbReference type="GO" id="GO:0016791">
    <property type="term" value="F:phosphatase activity"/>
    <property type="evidence" value="ECO:0007669"/>
    <property type="project" value="TreeGrafter"/>
</dbReference>
<evidence type="ECO:0000313" key="9">
    <source>
        <dbReference type="EMBL" id="KAF2670609.1"/>
    </source>
</evidence>
<dbReference type="InterPro" id="IPR039763">
    <property type="entry name" value="ARMT1"/>
</dbReference>
<dbReference type="OrthoDB" id="541375at2759"/>
<evidence type="ECO:0000259" key="8">
    <source>
        <dbReference type="Pfam" id="PF01937"/>
    </source>
</evidence>
<dbReference type="InterPro" id="IPR036075">
    <property type="entry name" value="ARMT-1-like_metal-bd_sf"/>
</dbReference>
<keyword evidence="5 7" id="KW-0464">Manganese</keyword>
<keyword evidence="4 7" id="KW-0378">Hydrolase</keyword>
<name>A0A6A6UE48_9PEZI</name>
<evidence type="ECO:0000256" key="4">
    <source>
        <dbReference type="ARBA" id="ARBA00022801"/>
    </source>
</evidence>
<protein>
    <recommendedName>
        <fullName evidence="7">Sugar phosphate phosphatase</fullName>
        <ecNumber evidence="7">3.1.3.-</ecNumber>
    </recommendedName>
</protein>
<proteinExistence type="inferred from homology"/>
<dbReference type="InterPro" id="IPR002791">
    <property type="entry name" value="ARMT1-like_metal-bd"/>
</dbReference>
<keyword evidence="10" id="KW-1185">Reference proteome</keyword>
<comment type="domain">
    <text evidence="7">Subfamily III proteins have a conserved RTxK motif about 40-50 residues from the C-terminus; the threonine may be replaced by serine or cysteine.</text>
</comment>
<feature type="domain" description="Damage-control phosphatase ARMT1-like metal-binding" evidence="8">
    <location>
        <begin position="25"/>
        <end position="439"/>
    </location>
</feature>
<evidence type="ECO:0000256" key="2">
    <source>
        <dbReference type="ARBA" id="ARBA00009519"/>
    </source>
</evidence>
<evidence type="ECO:0000256" key="6">
    <source>
        <dbReference type="ARBA" id="ARBA00048809"/>
    </source>
</evidence>
<accession>A0A6A6UE48</accession>
<comment type="cofactor">
    <cofactor evidence="7">
        <name>Mn(2+)</name>
        <dbReference type="ChEBI" id="CHEBI:29035"/>
    </cofactor>
    <cofactor evidence="7">
        <name>Ni(2+)</name>
        <dbReference type="ChEBI" id="CHEBI:49786"/>
    </cofactor>
</comment>
<comment type="function">
    <text evidence="7">Metal-dependent phosphatase that shows phosphatase activity against several substrates, including fructose-1-phosphate and fructose-6-phosphate. Its preference for fructose-1-phosphate, a strong glycating agent that causes DNA damage rather than a canonical yeast metabolite, suggests a damage-control function in hexose phosphate metabolism.</text>
</comment>
<comment type="catalytic activity">
    <reaction evidence="1 7">
        <text>beta-D-fructose 1-phosphate + H2O = D-fructose + phosphate</text>
        <dbReference type="Rhea" id="RHEA:35603"/>
        <dbReference type="ChEBI" id="CHEBI:15377"/>
        <dbReference type="ChEBI" id="CHEBI:37721"/>
        <dbReference type="ChEBI" id="CHEBI:43474"/>
        <dbReference type="ChEBI" id="CHEBI:138881"/>
    </reaction>
</comment>
<sequence>MEFDTTTPQWQSGDKNSFGYPFTTENWPVQIGQISEDIQTTLSGLPEGDAKSEGQAIIDQIAQLKHEVQQDLPLTPLEDDGTGDIPAYNTELAQRGATTWLDGAWLFACCYFFRRIQNLFSTSKHWKNYDVFARSKISGFRASRPAVLELAAQYKTVISSLQSSHTIQGVETPQQLEQAQEILFIEMAEICLWGNKTDLSLHTNVTEEDIQKLQGSKVRKASEKKILVNDLSKAFAVLNEALKTGKSQRRVDFVLDNAGFELFVDLVLAGYLLSTGLATNVVLHPKNFPWFVSDVVTKDIADLLDALKNGEDFFQSKQNGQSNAELDSLSFLHQNWTTLQQEGKLVIKTHSFWTHGGSFWRLPATAPDLYEDLKQSELVIFKGDLNYRKLIADAEWAPTKPFSEAIGPLGPGSGLRVLALRTCKADAVCGLPEGKDEQLRGTQEGGPGPQRRWAWHGEWAVIQFCDGK</sequence>
<dbReference type="Gene3D" id="1.20.930.60">
    <property type="match status" value="1"/>
</dbReference>
<dbReference type="PANTHER" id="PTHR12260">
    <property type="entry name" value="DAMAGE-CONTROL PHOSPHATASE ARMT1"/>
    <property type="match status" value="1"/>
</dbReference>
<dbReference type="GO" id="GO:0046872">
    <property type="term" value="F:metal ion binding"/>
    <property type="evidence" value="ECO:0007669"/>
    <property type="project" value="UniProtKB-UniRule"/>
</dbReference>
<gene>
    <name evidence="9" type="ORF">BT63DRAFT_387075</name>
</gene>
<organism evidence="9 10">
    <name type="scientific">Microthyrium microscopicum</name>
    <dbReference type="NCBI Taxonomy" id="703497"/>
    <lineage>
        <taxon>Eukaryota</taxon>
        <taxon>Fungi</taxon>
        <taxon>Dikarya</taxon>
        <taxon>Ascomycota</taxon>
        <taxon>Pezizomycotina</taxon>
        <taxon>Dothideomycetes</taxon>
        <taxon>Dothideomycetes incertae sedis</taxon>
        <taxon>Microthyriales</taxon>
        <taxon>Microthyriaceae</taxon>
        <taxon>Microthyrium</taxon>
    </lineage>
</organism>
<dbReference type="Proteomes" id="UP000799302">
    <property type="component" value="Unassembled WGS sequence"/>
</dbReference>
<evidence type="ECO:0000313" key="10">
    <source>
        <dbReference type="Proteomes" id="UP000799302"/>
    </source>
</evidence>
<dbReference type="GO" id="GO:0006974">
    <property type="term" value="P:DNA damage response"/>
    <property type="evidence" value="ECO:0007669"/>
    <property type="project" value="TreeGrafter"/>
</dbReference>
<evidence type="ECO:0000256" key="5">
    <source>
        <dbReference type="ARBA" id="ARBA00023211"/>
    </source>
</evidence>
<dbReference type="SUPFAM" id="SSF111321">
    <property type="entry name" value="AF1104-like"/>
    <property type="match status" value="1"/>
</dbReference>
<dbReference type="EMBL" id="MU004234">
    <property type="protein sequence ID" value="KAF2670609.1"/>
    <property type="molecule type" value="Genomic_DNA"/>
</dbReference>
<comment type="catalytic activity">
    <reaction evidence="6 7">
        <text>beta-D-fructose 6-phosphate = dihydroxyacetone + D-glyceraldehyde 3-phosphate</text>
        <dbReference type="Rhea" id="RHEA:28002"/>
        <dbReference type="ChEBI" id="CHEBI:16016"/>
        <dbReference type="ChEBI" id="CHEBI:57634"/>
        <dbReference type="ChEBI" id="CHEBI:59776"/>
    </reaction>
</comment>
<dbReference type="EC" id="3.1.3.-" evidence="7"/>
<dbReference type="Pfam" id="PF01937">
    <property type="entry name" value="ARMT1-like_dom"/>
    <property type="match status" value="1"/>
</dbReference>
<dbReference type="PANTHER" id="PTHR12260:SF6">
    <property type="entry name" value="DAMAGE-CONTROL PHOSPHATASE ARMT1"/>
    <property type="match status" value="1"/>
</dbReference>
<dbReference type="Gene3D" id="3.40.50.10880">
    <property type="entry name" value="Uncharacterised protein PF01937, DUF89, domain 3"/>
    <property type="match status" value="1"/>
</dbReference>
<keyword evidence="3 7" id="KW-0479">Metal-binding</keyword>
<dbReference type="GO" id="GO:0005634">
    <property type="term" value="C:nucleus"/>
    <property type="evidence" value="ECO:0007669"/>
    <property type="project" value="TreeGrafter"/>
</dbReference>
<reference evidence="9" key="1">
    <citation type="journal article" date="2020" name="Stud. Mycol.">
        <title>101 Dothideomycetes genomes: a test case for predicting lifestyles and emergence of pathogens.</title>
        <authorList>
            <person name="Haridas S."/>
            <person name="Albert R."/>
            <person name="Binder M."/>
            <person name="Bloem J."/>
            <person name="Labutti K."/>
            <person name="Salamov A."/>
            <person name="Andreopoulos B."/>
            <person name="Baker S."/>
            <person name="Barry K."/>
            <person name="Bills G."/>
            <person name="Bluhm B."/>
            <person name="Cannon C."/>
            <person name="Castanera R."/>
            <person name="Culley D."/>
            <person name="Daum C."/>
            <person name="Ezra D."/>
            <person name="Gonzalez J."/>
            <person name="Henrissat B."/>
            <person name="Kuo A."/>
            <person name="Liang C."/>
            <person name="Lipzen A."/>
            <person name="Lutzoni F."/>
            <person name="Magnuson J."/>
            <person name="Mondo S."/>
            <person name="Nolan M."/>
            <person name="Ohm R."/>
            <person name="Pangilinan J."/>
            <person name="Park H.-J."/>
            <person name="Ramirez L."/>
            <person name="Alfaro M."/>
            <person name="Sun H."/>
            <person name="Tritt A."/>
            <person name="Yoshinaga Y."/>
            <person name="Zwiers L.-H."/>
            <person name="Turgeon B."/>
            <person name="Goodwin S."/>
            <person name="Spatafora J."/>
            <person name="Crous P."/>
            <person name="Grigoriev I."/>
        </authorList>
    </citation>
    <scope>NUCLEOTIDE SEQUENCE</scope>
    <source>
        <strain evidence="9">CBS 115976</strain>
    </source>
</reference>
<evidence type="ECO:0000256" key="1">
    <source>
        <dbReference type="ARBA" id="ARBA00001326"/>
    </source>
</evidence>
<dbReference type="AlphaFoldDB" id="A0A6A6UE48"/>
<evidence type="ECO:0000256" key="3">
    <source>
        <dbReference type="ARBA" id="ARBA00022723"/>
    </source>
</evidence>